<dbReference type="InterPro" id="IPR036047">
    <property type="entry name" value="F-box-like_dom_sf"/>
</dbReference>
<accession>A0ABR0DK98</accession>
<feature type="domain" description="F-box" evidence="1">
    <location>
        <begin position="22"/>
        <end position="61"/>
    </location>
</feature>
<dbReference type="CDD" id="cd22157">
    <property type="entry name" value="F-box_AtFBW1-like"/>
    <property type="match status" value="2"/>
</dbReference>
<feature type="domain" description="F-box" evidence="1">
    <location>
        <begin position="89"/>
        <end position="128"/>
    </location>
</feature>
<evidence type="ECO:0000313" key="2">
    <source>
        <dbReference type="EMBL" id="KAK4489385.1"/>
    </source>
</evidence>
<sequence>MEIIKLLKEVEQRKSAETVASIDDLLILILSHLPIKPLLRFKSVSKHWLSLITNPRFCHLHNRTIGLMLPHDDTPKVQKINSAEIVASIDDLLKDILLRLPIKSLIRFKSVCKHWQTLIKNPRFHHLRNRTIGLMLPRKTDIPKAGPFYEYVPFFETALTRKLEYYKDVDLTEVLRSFCLKRYYVCNPSTNELSLVPLPEDDNFFKSEMSLAFDPAISPHYKVVCVRRSWKIFTQTFIYSSVTNAWEVCGDPFTSSFISFGDGVYWNGAVHCMGCKRHLYFKIEGHVLHEMPEIPFSNWTDKYYFGESCDRLDFVETLDTRIQFNVYELKRDYSEWFIKFQVDLSPVVVDYPEMIQAFNHPTTVSHCYNYSVCCIKSC</sequence>
<dbReference type="Gene3D" id="1.20.1280.50">
    <property type="match status" value="2"/>
</dbReference>
<organism evidence="2 3">
    <name type="scientific">Penstemon davidsonii</name>
    <dbReference type="NCBI Taxonomy" id="160366"/>
    <lineage>
        <taxon>Eukaryota</taxon>
        <taxon>Viridiplantae</taxon>
        <taxon>Streptophyta</taxon>
        <taxon>Embryophyta</taxon>
        <taxon>Tracheophyta</taxon>
        <taxon>Spermatophyta</taxon>
        <taxon>Magnoliopsida</taxon>
        <taxon>eudicotyledons</taxon>
        <taxon>Gunneridae</taxon>
        <taxon>Pentapetalae</taxon>
        <taxon>asterids</taxon>
        <taxon>lamiids</taxon>
        <taxon>Lamiales</taxon>
        <taxon>Plantaginaceae</taxon>
        <taxon>Cheloneae</taxon>
        <taxon>Penstemon</taxon>
    </lineage>
</organism>
<evidence type="ECO:0000259" key="1">
    <source>
        <dbReference type="SMART" id="SM00256"/>
    </source>
</evidence>
<dbReference type="PANTHER" id="PTHR35546:SF134">
    <property type="entry name" value="F-BOX ASSOCIATED DOMAIN-CONTAINING PROTEIN"/>
    <property type="match status" value="1"/>
</dbReference>
<dbReference type="PANTHER" id="PTHR35546">
    <property type="entry name" value="F-BOX PROTEIN INTERACTION DOMAIN PROTEIN-RELATED"/>
    <property type="match status" value="1"/>
</dbReference>
<evidence type="ECO:0000313" key="3">
    <source>
        <dbReference type="Proteomes" id="UP001291926"/>
    </source>
</evidence>
<dbReference type="Proteomes" id="UP001291926">
    <property type="component" value="Unassembled WGS sequence"/>
</dbReference>
<protein>
    <recommendedName>
        <fullName evidence="1">F-box domain-containing protein</fullName>
    </recommendedName>
</protein>
<proteinExistence type="predicted"/>
<keyword evidence="3" id="KW-1185">Reference proteome</keyword>
<dbReference type="InterPro" id="IPR055290">
    <property type="entry name" value="At3g26010-like"/>
</dbReference>
<dbReference type="Pfam" id="PF00646">
    <property type="entry name" value="F-box"/>
    <property type="match status" value="2"/>
</dbReference>
<dbReference type="SUPFAM" id="SSF81383">
    <property type="entry name" value="F-box domain"/>
    <property type="match status" value="2"/>
</dbReference>
<reference evidence="2 3" key="1">
    <citation type="journal article" date="2023" name="bioRxiv">
        <title>Genome report: Whole genome sequence and annotation of Penstemon davidsonii.</title>
        <authorList>
            <person name="Ostevik K.L."/>
            <person name="Alabady M."/>
            <person name="Zhang M."/>
            <person name="Rausher M.D."/>
        </authorList>
    </citation>
    <scope>NUCLEOTIDE SEQUENCE [LARGE SCALE GENOMIC DNA]</scope>
    <source>
        <strain evidence="2">DNT005</strain>
        <tissue evidence="2">Whole leaf</tissue>
    </source>
</reference>
<comment type="caution">
    <text evidence="2">The sequence shown here is derived from an EMBL/GenBank/DDBJ whole genome shotgun (WGS) entry which is preliminary data.</text>
</comment>
<dbReference type="InterPro" id="IPR001810">
    <property type="entry name" value="F-box_dom"/>
</dbReference>
<dbReference type="SMART" id="SM00256">
    <property type="entry name" value="FBOX"/>
    <property type="match status" value="2"/>
</dbReference>
<dbReference type="EMBL" id="JAYDYQ010001088">
    <property type="protein sequence ID" value="KAK4489385.1"/>
    <property type="molecule type" value="Genomic_DNA"/>
</dbReference>
<name>A0ABR0DK98_9LAMI</name>
<gene>
    <name evidence="2" type="ORF">RD792_005194</name>
</gene>